<dbReference type="SUPFAM" id="SSF82861">
    <property type="entry name" value="Mechanosensitive channel protein MscS (YggB), transmembrane region"/>
    <property type="match status" value="1"/>
</dbReference>
<keyword evidence="4 7" id="KW-0812">Transmembrane</keyword>
<dbReference type="InterPro" id="IPR006685">
    <property type="entry name" value="MscS_channel_2nd"/>
</dbReference>
<accession>A0A7Z9E2A4</accession>
<dbReference type="Gene3D" id="1.10.287.1260">
    <property type="match status" value="1"/>
</dbReference>
<dbReference type="GO" id="GO:0005886">
    <property type="term" value="C:plasma membrane"/>
    <property type="evidence" value="ECO:0007669"/>
    <property type="project" value="UniProtKB-SubCell"/>
</dbReference>
<evidence type="ECO:0000256" key="3">
    <source>
        <dbReference type="ARBA" id="ARBA00022475"/>
    </source>
</evidence>
<dbReference type="Pfam" id="PF00924">
    <property type="entry name" value="MS_channel_2nd"/>
    <property type="match status" value="1"/>
</dbReference>
<evidence type="ECO:0000313" key="9">
    <source>
        <dbReference type="EMBL" id="VXD22324.1"/>
    </source>
</evidence>
<dbReference type="Pfam" id="PF21082">
    <property type="entry name" value="MS_channel_3rd"/>
    <property type="match status" value="1"/>
</dbReference>
<dbReference type="Pfam" id="PF00027">
    <property type="entry name" value="cNMP_binding"/>
    <property type="match status" value="1"/>
</dbReference>
<sequence length="489" mass="55096">MNPAINNPTIQNNLLIWSIVLVVGFPSLIIILGEIIHRLKRRDKPLAATLQVVRNWVLPVLVLMLFMQYVIQLDPNSNLIKTVETLLWFCIIHAALSLLNVILFEEAEANTWRARFPKLLVDLSRLFLILLGTGIVLATVWNADLAGLVTALGISSIVIGLALQDTLGSVMSGIALLFERPFTVGDWLKVGDTIGQVIDINWRAVRLQTFDREMIVIPHKVISGETIHNFSQPLSLYAERIEIGFSYSDPPNLAKQVLKSTALSTQGIIKEPEPQIFTLSYDDSSVTYEVKFFIENYSELEKIRDRFMTRIWYAAQRNNLTIPFPIRTVYHVRRSNSRSEDTSKKFAEAWQSSPVFVPLKKEQTNLDTLSQEVTLHHFGTGEKVIQQGYPSNDLYIIVSGQALLTTTDEWGTEHEVLSLKGGEFFGEMALFSGEPSTVSVTAIEDLEVMIISSSVVNQMIERQPSFAREIGQILEVRRKAIQIVKQSSI</sequence>
<comment type="caution">
    <text evidence="9">The sequence shown here is derived from an EMBL/GenBank/DDBJ whole genome shotgun (WGS) entry which is preliminary data.</text>
</comment>
<gene>
    <name evidence="9" type="ORF">PL8927_750032</name>
</gene>
<dbReference type="AlphaFoldDB" id="A0A7Z9E2A4"/>
<dbReference type="GO" id="GO:0008381">
    <property type="term" value="F:mechanosensitive monoatomic ion channel activity"/>
    <property type="evidence" value="ECO:0007669"/>
    <property type="project" value="InterPro"/>
</dbReference>
<evidence type="ECO:0000256" key="6">
    <source>
        <dbReference type="ARBA" id="ARBA00023136"/>
    </source>
</evidence>
<keyword evidence="3" id="KW-1003">Cell membrane</keyword>
<feature type="transmembrane region" description="Helical" evidence="7">
    <location>
        <begin position="116"/>
        <end position="139"/>
    </location>
</feature>
<evidence type="ECO:0000256" key="7">
    <source>
        <dbReference type="SAM" id="Phobius"/>
    </source>
</evidence>
<protein>
    <submittedName>
        <fullName evidence="9">Small-conductance mechanosensitive channel</fullName>
    </submittedName>
</protein>
<dbReference type="InterPro" id="IPR023408">
    <property type="entry name" value="MscS_beta-dom_sf"/>
</dbReference>
<evidence type="ECO:0000313" key="10">
    <source>
        <dbReference type="Proteomes" id="UP000184550"/>
    </source>
</evidence>
<dbReference type="EMBL" id="CZCU02000152">
    <property type="protein sequence ID" value="VXD22324.1"/>
    <property type="molecule type" value="Genomic_DNA"/>
</dbReference>
<keyword evidence="5 7" id="KW-1133">Transmembrane helix</keyword>
<dbReference type="SMART" id="SM00100">
    <property type="entry name" value="cNMP"/>
    <property type="match status" value="1"/>
</dbReference>
<comment type="subcellular location">
    <subcellularLocation>
        <location evidence="1">Cell membrane</location>
        <topology evidence="1">Multi-pass membrane protein</topology>
    </subcellularLocation>
</comment>
<dbReference type="PROSITE" id="PS50042">
    <property type="entry name" value="CNMP_BINDING_3"/>
    <property type="match status" value="1"/>
</dbReference>
<evidence type="ECO:0000259" key="8">
    <source>
        <dbReference type="PROSITE" id="PS50042"/>
    </source>
</evidence>
<dbReference type="InterPro" id="IPR010920">
    <property type="entry name" value="LSM_dom_sf"/>
</dbReference>
<dbReference type="SUPFAM" id="SSF50182">
    <property type="entry name" value="Sm-like ribonucleoproteins"/>
    <property type="match status" value="1"/>
</dbReference>
<organism evidence="9 10">
    <name type="scientific">Planktothrix serta PCC 8927</name>
    <dbReference type="NCBI Taxonomy" id="671068"/>
    <lineage>
        <taxon>Bacteria</taxon>
        <taxon>Bacillati</taxon>
        <taxon>Cyanobacteriota</taxon>
        <taxon>Cyanophyceae</taxon>
        <taxon>Oscillatoriophycideae</taxon>
        <taxon>Oscillatoriales</taxon>
        <taxon>Microcoleaceae</taxon>
        <taxon>Planktothrix</taxon>
    </lineage>
</organism>
<dbReference type="PANTHER" id="PTHR30221:SF1">
    <property type="entry name" value="SMALL-CONDUCTANCE MECHANOSENSITIVE CHANNEL"/>
    <property type="match status" value="1"/>
</dbReference>
<name>A0A7Z9E2A4_9CYAN</name>
<feature type="transmembrane region" description="Helical" evidence="7">
    <location>
        <begin position="85"/>
        <end position="104"/>
    </location>
</feature>
<dbReference type="InterPro" id="IPR011014">
    <property type="entry name" value="MscS_channel_TM-2"/>
</dbReference>
<evidence type="ECO:0000256" key="2">
    <source>
        <dbReference type="ARBA" id="ARBA00008017"/>
    </source>
</evidence>
<dbReference type="InterPro" id="IPR011066">
    <property type="entry name" value="MscS_channel_C_sf"/>
</dbReference>
<dbReference type="OrthoDB" id="9809206at2"/>
<dbReference type="Gene3D" id="3.30.70.100">
    <property type="match status" value="1"/>
</dbReference>
<dbReference type="PANTHER" id="PTHR30221">
    <property type="entry name" value="SMALL-CONDUCTANCE MECHANOSENSITIVE CHANNEL"/>
    <property type="match status" value="1"/>
</dbReference>
<dbReference type="Gene3D" id="2.60.120.10">
    <property type="entry name" value="Jelly Rolls"/>
    <property type="match status" value="1"/>
</dbReference>
<dbReference type="Gene3D" id="2.30.30.60">
    <property type="match status" value="1"/>
</dbReference>
<dbReference type="SUPFAM" id="SSF51206">
    <property type="entry name" value="cAMP-binding domain-like"/>
    <property type="match status" value="1"/>
</dbReference>
<keyword evidence="10" id="KW-1185">Reference proteome</keyword>
<dbReference type="CDD" id="cd00038">
    <property type="entry name" value="CAP_ED"/>
    <property type="match status" value="1"/>
</dbReference>
<dbReference type="InterPro" id="IPR018490">
    <property type="entry name" value="cNMP-bd_dom_sf"/>
</dbReference>
<evidence type="ECO:0000256" key="5">
    <source>
        <dbReference type="ARBA" id="ARBA00022989"/>
    </source>
</evidence>
<dbReference type="InterPro" id="IPR014710">
    <property type="entry name" value="RmlC-like_jellyroll"/>
</dbReference>
<evidence type="ECO:0000256" key="1">
    <source>
        <dbReference type="ARBA" id="ARBA00004651"/>
    </source>
</evidence>
<dbReference type="InterPro" id="IPR045275">
    <property type="entry name" value="MscS_archaea/bacteria_type"/>
</dbReference>
<proteinExistence type="inferred from homology"/>
<dbReference type="RefSeq" id="WP_083624696.1">
    <property type="nucleotide sequence ID" value="NZ_LR734877.1"/>
</dbReference>
<comment type="similarity">
    <text evidence="2">Belongs to the MscS (TC 1.A.23) family.</text>
</comment>
<feature type="transmembrane region" description="Helical" evidence="7">
    <location>
        <begin position="15"/>
        <end position="36"/>
    </location>
</feature>
<dbReference type="Proteomes" id="UP000184550">
    <property type="component" value="Unassembled WGS sequence"/>
</dbReference>
<keyword evidence="6 7" id="KW-0472">Membrane</keyword>
<reference evidence="9" key="1">
    <citation type="submission" date="2019-10" db="EMBL/GenBank/DDBJ databases">
        <authorList>
            <consortium name="Genoscope - CEA"/>
            <person name="William W."/>
        </authorList>
    </citation>
    <scope>NUCLEOTIDE SEQUENCE [LARGE SCALE GENOMIC DNA]</scope>
    <source>
        <strain evidence="9">BBR_PRJEB10992</strain>
    </source>
</reference>
<dbReference type="SUPFAM" id="SSF82689">
    <property type="entry name" value="Mechanosensitive channel protein MscS (YggB), C-terminal domain"/>
    <property type="match status" value="1"/>
</dbReference>
<feature type="transmembrane region" description="Helical" evidence="7">
    <location>
        <begin position="56"/>
        <end position="73"/>
    </location>
</feature>
<feature type="domain" description="Cyclic nucleotide-binding" evidence="8">
    <location>
        <begin position="362"/>
        <end position="460"/>
    </location>
</feature>
<dbReference type="InterPro" id="IPR000595">
    <property type="entry name" value="cNMP-bd_dom"/>
</dbReference>
<dbReference type="InterPro" id="IPR049278">
    <property type="entry name" value="MS_channel_C"/>
</dbReference>
<evidence type="ECO:0000256" key="4">
    <source>
        <dbReference type="ARBA" id="ARBA00022692"/>
    </source>
</evidence>